<reference evidence="8" key="3">
    <citation type="submission" date="2025-09" db="UniProtKB">
        <authorList>
            <consortium name="Ensembl"/>
        </authorList>
    </citation>
    <scope>IDENTIFICATION</scope>
</reference>
<dbReference type="InterPro" id="IPR018155">
    <property type="entry name" value="Hyaluronidase"/>
</dbReference>
<comment type="catalytic activity">
    <reaction evidence="1 6">
        <text>Random hydrolysis of (1-&gt;4)-linkages between N-acetyl-beta-D-glucosamine and D-glucuronate residues in hyaluronate.</text>
        <dbReference type="EC" id="3.2.1.35"/>
    </reaction>
</comment>
<keyword evidence="3 6" id="KW-0378">Hydrolase</keyword>
<dbReference type="InterPro" id="IPR017853">
    <property type="entry name" value="GH"/>
</dbReference>
<dbReference type="GO" id="GO:0001669">
    <property type="term" value="C:acrosomal vesicle"/>
    <property type="evidence" value="ECO:0007669"/>
    <property type="project" value="TreeGrafter"/>
</dbReference>
<dbReference type="Ensembl" id="ENSMMDT00005011527.1">
    <property type="protein sequence ID" value="ENSMMDP00005011188.1"/>
    <property type="gene ID" value="ENSMMDG00005006037.1"/>
</dbReference>
<keyword evidence="4" id="KW-1015">Disulfide bond</keyword>
<feature type="compositionally biased region" description="Low complexity" evidence="7">
    <location>
        <begin position="194"/>
        <end position="245"/>
    </location>
</feature>
<evidence type="ECO:0000313" key="8">
    <source>
        <dbReference type="Ensembl" id="ENSMMDP00005011188.1"/>
    </source>
</evidence>
<sequence>MTTLYPSKLLSATSKTSVSLLPKTSPTDLPTSTKSVPLRLGKPAPLRPHSIHCRHRHLPPPRPPKPFPPPCALKRPLQKTISPRPCKLPPFPCNFLKTTQTFLHRNSPSALSKTSLSPLPPKSVPPRPARPLKCTNIPLTHAHKTSPPPFTTTSSFPPSNSTSIPPLPKSFPSSSVSRTSPAHFAVLRKHNRKLSSPVSTSPFPTVSLSSISKKSPSPLTKTLPTTLPRTFSSPPKTTTPFQPRLLPRPPPPHTTDPLFEHQPFIVSWNIPDLVCKRYNISLDTSPFKGVATPVPGQFLSLFYTDRLGLYPHVRHAGRKQLHGGIPQRGNLKASMNKARADINYYIPSSRGLAVIDWEEWRPLWERNWGTKRIYQILSVAHAMQRDHTLTSQQAISKAKQQFQMAARSFMSAVLALGRAMRPNYLWGFYLFPNCYNYGWLEPGYTGHCSKEVRRQNDELLWLWESSTALYPSVYLQVDSYNAVLMVRNRVQEALRVSSLPRQTANAPVFIYTRPVFIDQNRRFLSQRDLVSTIGESAAVGVSGAVLWGASADYNDKASCEALSSYLTFTLNPYITNVTAAAQLCSNLLCQGNGRCVRKNSDSNHYLHLSPGNFQIRHIRNRYLVVGRPSFADLKMFSRSFTCQCYRGLTCTPRNYRELAKDLIFRVKQGLLVQCIFYIFGQCLRPVLRTI</sequence>
<protein>
    <recommendedName>
        <fullName evidence="6">Hyaluronidase</fullName>
        <ecNumber evidence="6">3.2.1.35</ecNumber>
    </recommendedName>
</protein>
<feature type="region of interest" description="Disordered" evidence="7">
    <location>
        <begin position="15"/>
        <end position="44"/>
    </location>
</feature>
<dbReference type="Pfam" id="PF01630">
    <property type="entry name" value="Glyco_hydro_56"/>
    <property type="match status" value="1"/>
</dbReference>
<accession>A0A667XAZ7</accession>
<evidence type="ECO:0000256" key="3">
    <source>
        <dbReference type="ARBA" id="ARBA00022801"/>
    </source>
</evidence>
<proteinExistence type="inferred from homology"/>
<feature type="compositionally biased region" description="Low complexity" evidence="7">
    <location>
        <begin position="151"/>
        <end position="175"/>
    </location>
</feature>
<feature type="compositionally biased region" description="Pro residues" evidence="7">
    <location>
        <begin position="118"/>
        <end position="129"/>
    </location>
</feature>
<feature type="compositionally biased region" description="Polar residues" evidence="7">
    <location>
        <begin position="15"/>
        <end position="35"/>
    </location>
</feature>
<dbReference type="PANTHER" id="PTHR11769">
    <property type="entry name" value="HYALURONIDASE"/>
    <property type="match status" value="1"/>
</dbReference>
<dbReference type="Gene3D" id="3.20.20.70">
    <property type="entry name" value="Aldolase class I"/>
    <property type="match status" value="1"/>
</dbReference>
<evidence type="ECO:0000256" key="1">
    <source>
        <dbReference type="ARBA" id="ARBA00000251"/>
    </source>
</evidence>
<dbReference type="SUPFAM" id="SSF51445">
    <property type="entry name" value="(Trans)glycosidases"/>
    <property type="match status" value="1"/>
</dbReference>
<evidence type="ECO:0000256" key="7">
    <source>
        <dbReference type="SAM" id="MobiDB-lite"/>
    </source>
</evidence>
<evidence type="ECO:0000256" key="5">
    <source>
        <dbReference type="ARBA" id="ARBA00023295"/>
    </source>
</evidence>
<evidence type="ECO:0000256" key="6">
    <source>
        <dbReference type="RuleBase" id="RU610713"/>
    </source>
</evidence>
<dbReference type="GO" id="GO:0004415">
    <property type="term" value="F:hyalurononglucosaminidase activity"/>
    <property type="evidence" value="ECO:0007669"/>
    <property type="project" value="UniProtKB-UniRule"/>
</dbReference>
<comment type="similarity">
    <text evidence="2 6">Belongs to the glycosyl hydrolase 56 family.</text>
</comment>
<dbReference type="InterPro" id="IPR013785">
    <property type="entry name" value="Aldolase_TIM"/>
</dbReference>
<feature type="compositionally biased region" description="Low complexity" evidence="7">
    <location>
        <begin position="107"/>
        <end position="117"/>
    </location>
</feature>
<reference evidence="8" key="2">
    <citation type="submission" date="2025-08" db="UniProtKB">
        <authorList>
            <consortium name="Ensembl"/>
        </authorList>
    </citation>
    <scope>IDENTIFICATION</scope>
</reference>
<dbReference type="PANTHER" id="PTHR11769:SF20">
    <property type="entry name" value="HYALURONIDASE PH-20"/>
    <property type="match status" value="1"/>
</dbReference>
<dbReference type="GO" id="GO:0005975">
    <property type="term" value="P:carbohydrate metabolic process"/>
    <property type="evidence" value="ECO:0007669"/>
    <property type="project" value="InterPro"/>
</dbReference>
<dbReference type="Proteomes" id="UP000472263">
    <property type="component" value="Chromosome 23"/>
</dbReference>
<gene>
    <name evidence="8" type="primary">LOC115355576</name>
</gene>
<keyword evidence="5 6" id="KW-0326">Glycosidase</keyword>
<dbReference type="FunFam" id="3.20.20.70:FF:000065">
    <property type="entry name" value="Hyaluronidase"/>
    <property type="match status" value="1"/>
</dbReference>
<dbReference type="EC" id="3.2.1.35" evidence="6"/>
<evidence type="ECO:0000256" key="4">
    <source>
        <dbReference type="ARBA" id="ARBA00023157"/>
    </source>
</evidence>
<evidence type="ECO:0000313" key="9">
    <source>
        <dbReference type="Proteomes" id="UP000472263"/>
    </source>
</evidence>
<dbReference type="PRINTS" id="PR00846">
    <property type="entry name" value="GLHYDRLASE56"/>
</dbReference>
<reference evidence="8" key="1">
    <citation type="submission" date="2019-06" db="EMBL/GenBank/DDBJ databases">
        <authorList>
            <consortium name="Wellcome Sanger Institute Data Sharing"/>
        </authorList>
    </citation>
    <scope>NUCLEOTIDE SEQUENCE [LARGE SCALE GENOMIC DNA]</scope>
</reference>
<dbReference type="AlphaFoldDB" id="A0A667XAZ7"/>
<evidence type="ECO:0000256" key="2">
    <source>
        <dbReference type="ARBA" id="ARBA00008871"/>
    </source>
</evidence>
<dbReference type="GO" id="GO:0030214">
    <property type="term" value="P:hyaluronan catabolic process"/>
    <property type="evidence" value="ECO:0007669"/>
    <property type="project" value="TreeGrafter"/>
</dbReference>
<dbReference type="GeneTree" id="ENSGT01020000230364"/>
<feature type="region of interest" description="Disordered" evidence="7">
    <location>
        <begin position="107"/>
        <end position="175"/>
    </location>
</feature>
<keyword evidence="9" id="KW-1185">Reference proteome</keyword>
<name>A0A667XAZ7_9TELE</name>
<organism evidence="8 9">
    <name type="scientific">Myripristis murdjan</name>
    <name type="common">pinecone soldierfish</name>
    <dbReference type="NCBI Taxonomy" id="586833"/>
    <lineage>
        <taxon>Eukaryota</taxon>
        <taxon>Metazoa</taxon>
        <taxon>Chordata</taxon>
        <taxon>Craniata</taxon>
        <taxon>Vertebrata</taxon>
        <taxon>Euteleostomi</taxon>
        <taxon>Actinopterygii</taxon>
        <taxon>Neopterygii</taxon>
        <taxon>Teleostei</taxon>
        <taxon>Neoteleostei</taxon>
        <taxon>Acanthomorphata</taxon>
        <taxon>Holocentriformes</taxon>
        <taxon>Holocentridae</taxon>
        <taxon>Myripristis</taxon>
    </lineage>
</organism>
<feature type="region of interest" description="Disordered" evidence="7">
    <location>
        <begin position="193"/>
        <end position="248"/>
    </location>
</feature>
<dbReference type="InParanoid" id="A0A667XAZ7"/>